<protein>
    <submittedName>
        <fullName evidence="1">CCHC-type domain-containing protein</fullName>
    </submittedName>
</protein>
<accession>A0A8X6XMQ1</accession>
<sequence length="190" mass="21648">MTTSQRSLEKSMCFVRHEVESEMINLASEGFGKNNGVLKRNINKIIIADVSDVATTAMLVSTNAFRDGIPRGKTNCVFCEKSHLSFDFLAQKMSYNEKKQILFKKGICFKYLNYGHTSIKCRVKLKCLKYNKQHATLMCSDKKEIYSFKANESSKVANNLSNNNYNDKVYLQTICVEIVGQANKIRVRDS</sequence>
<dbReference type="AlphaFoldDB" id="A0A8X6XMQ1"/>
<organism evidence="1 2">
    <name type="scientific">Trichonephila inaurata madagascariensis</name>
    <dbReference type="NCBI Taxonomy" id="2747483"/>
    <lineage>
        <taxon>Eukaryota</taxon>
        <taxon>Metazoa</taxon>
        <taxon>Ecdysozoa</taxon>
        <taxon>Arthropoda</taxon>
        <taxon>Chelicerata</taxon>
        <taxon>Arachnida</taxon>
        <taxon>Araneae</taxon>
        <taxon>Araneomorphae</taxon>
        <taxon>Entelegynae</taxon>
        <taxon>Araneoidea</taxon>
        <taxon>Nephilidae</taxon>
        <taxon>Trichonephila</taxon>
        <taxon>Trichonephila inaurata</taxon>
    </lineage>
</organism>
<evidence type="ECO:0000313" key="2">
    <source>
        <dbReference type="Proteomes" id="UP000886998"/>
    </source>
</evidence>
<keyword evidence="2" id="KW-1185">Reference proteome</keyword>
<proteinExistence type="predicted"/>
<gene>
    <name evidence="1" type="primary">AVEN_117369_1</name>
    <name evidence="1" type="ORF">TNIN_441741</name>
</gene>
<evidence type="ECO:0000313" key="1">
    <source>
        <dbReference type="EMBL" id="GFY55375.1"/>
    </source>
</evidence>
<comment type="caution">
    <text evidence="1">The sequence shown here is derived from an EMBL/GenBank/DDBJ whole genome shotgun (WGS) entry which is preliminary data.</text>
</comment>
<dbReference type="EMBL" id="BMAV01010357">
    <property type="protein sequence ID" value="GFY55375.1"/>
    <property type="molecule type" value="Genomic_DNA"/>
</dbReference>
<reference evidence="1" key="1">
    <citation type="submission" date="2020-08" db="EMBL/GenBank/DDBJ databases">
        <title>Multicomponent nature underlies the extraordinary mechanical properties of spider dragline silk.</title>
        <authorList>
            <person name="Kono N."/>
            <person name="Nakamura H."/>
            <person name="Mori M."/>
            <person name="Yoshida Y."/>
            <person name="Ohtoshi R."/>
            <person name="Malay A.D."/>
            <person name="Moran D.A.P."/>
            <person name="Tomita M."/>
            <person name="Numata K."/>
            <person name="Arakawa K."/>
        </authorList>
    </citation>
    <scope>NUCLEOTIDE SEQUENCE</scope>
</reference>
<dbReference type="Proteomes" id="UP000886998">
    <property type="component" value="Unassembled WGS sequence"/>
</dbReference>
<name>A0A8X6XMQ1_9ARAC</name>
<dbReference type="OrthoDB" id="6436792at2759"/>